<dbReference type="InterPro" id="IPR036097">
    <property type="entry name" value="HisK_dim/P_sf"/>
</dbReference>
<dbReference type="Gene3D" id="3.40.50.2300">
    <property type="match status" value="1"/>
</dbReference>
<dbReference type="SMART" id="SM00387">
    <property type="entry name" value="HATPase_c"/>
    <property type="match status" value="1"/>
</dbReference>
<keyword evidence="9" id="KW-0472">Membrane</keyword>
<keyword evidence="14" id="KW-1185">Reference proteome</keyword>
<sequence length="956" mass="110069">MIRLSTYRPLRFYLLLMVLFWGMSFLVSCSRKSKDARSSFSSHAISKELFRNRKNKDSLLYLLNRSLDRGDDRAAMLCYKTLGNLHRANSSFSEAIEFHGKELEMSLKLSDTIFIVQGLNNLGTDFRRIGALSQASEYHYRALVYSEAFSKVDTPEGLKGKISSMNGIGNISLTLGHYDEAEKYFKQALEGEVLLENNIGQAINLANLGAVYEARKEYDAAQEYYEKSLEQNRLGKSYVGEGLCLSYLGDIYKKQKRYEQAKEYYRQSYDIMQEHSDRFHWLTSCISIAEINHLVGNKSEFERYICQAEQTALEINAPEHLSTIYMLRHERDFQDGNFYSALNHYKKGQVIKDSILSVQKADRYIELKVNYEREQAFRQLQEIETEVKKKKTEKERAIYTLWAVILVALMTSALFYYAYRQRTRSNRLLKEIESRRTEFFTNITHELRTPLTVIKGLNRQLAEARNLSEKERQVYHSAIDRQGSNLLKLVNQLLDIAKLRSGGYEPDWRRGDIVSYLQMIVETFKLYAADKGVTLNFYNRAYVLEMDFIPFYIDKIFSNLLSNAIKHTPPGGFINVVLTKGRKEKNIQLQVSDTGEGIPQEELDKVFEVFYQSPNTKNETGSGIGLSFCKMMVEKMNGEISVQSEPGKGSTFTVSLPVKSKTPFKAIAVDETSHSLPAPSDIVIADHRESDPVESSELNSIQPMILIVEDNNDVSLYLKSMLREHYNLLFAQNGEEGLELAEKHIPDIVITDIMMPVMDGFEFCKKMKESMLLNHIPIIVLTAKASDPDRLKALNLGVEAYLHKPFSPEELRIRMRNILENRRLLKQKYKEVIDKENGSELRELNDRDLKFLQKVTDLIYSQLRNPEMNASYLADKMAMSPSQLNRKLNALTEYSTISYVLQIRLSKAKKMLREESLSIVEISDACGFSDPNYFSRVFKKEVGVPPSQYQKMTLDT</sequence>
<dbReference type="Gene3D" id="1.25.40.10">
    <property type="entry name" value="Tetratricopeptide repeat domain"/>
    <property type="match status" value="2"/>
</dbReference>
<organism evidence="13 14">
    <name type="scientific">Porphyromonas canoris</name>
    <dbReference type="NCBI Taxonomy" id="36875"/>
    <lineage>
        <taxon>Bacteria</taxon>
        <taxon>Pseudomonadati</taxon>
        <taxon>Bacteroidota</taxon>
        <taxon>Bacteroidia</taxon>
        <taxon>Bacteroidales</taxon>
        <taxon>Porphyromonadaceae</taxon>
        <taxon>Porphyromonas</taxon>
    </lineage>
</organism>
<dbReference type="InterPro" id="IPR003594">
    <property type="entry name" value="HATPase_dom"/>
</dbReference>
<evidence type="ECO:0000256" key="4">
    <source>
        <dbReference type="ARBA" id="ARBA00023015"/>
    </source>
</evidence>
<dbReference type="PANTHER" id="PTHR43547:SF2">
    <property type="entry name" value="HYBRID SIGNAL TRANSDUCTION HISTIDINE KINASE C"/>
    <property type="match status" value="1"/>
</dbReference>
<dbReference type="InterPro" id="IPR004358">
    <property type="entry name" value="Sig_transdc_His_kin-like_C"/>
</dbReference>
<feature type="transmembrane region" description="Helical" evidence="9">
    <location>
        <begin position="398"/>
        <end position="419"/>
    </location>
</feature>
<dbReference type="InterPro" id="IPR018062">
    <property type="entry name" value="HTH_AraC-typ_CS"/>
</dbReference>
<dbReference type="Pfam" id="PF00512">
    <property type="entry name" value="HisKA"/>
    <property type="match status" value="1"/>
</dbReference>
<keyword evidence="5" id="KW-0238">DNA-binding</keyword>
<dbReference type="SMART" id="SM00342">
    <property type="entry name" value="HTH_ARAC"/>
    <property type="match status" value="1"/>
</dbReference>
<dbReference type="Pfam" id="PF00072">
    <property type="entry name" value="Response_reg"/>
    <property type="match status" value="1"/>
</dbReference>
<dbReference type="PRINTS" id="PR00344">
    <property type="entry name" value="BCTRLSENSOR"/>
</dbReference>
<dbReference type="PANTHER" id="PTHR43547">
    <property type="entry name" value="TWO-COMPONENT HISTIDINE KINASE"/>
    <property type="match status" value="1"/>
</dbReference>
<proteinExistence type="predicted"/>
<dbReference type="Pfam" id="PF12833">
    <property type="entry name" value="HTH_18"/>
    <property type="match status" value="1"/>
</dbReference>
<dbReference type="Pfam" id="PF13424">
    <property type="entry name" value="TPR_12"/>
    <property type="match status" value="1"/>
</dbReference>
<dbReference type="InterPro" id="IPR001789">
    <property type="entry name" value="Sig_transdc_resp-reg_receiver"/>
</dbReference>
<dbReference type="SMART" id="SM00388">
    <property type="entry name" value="HisKA"/>
    <property type="match status" value="1"/>
</dbReference>
<keyword evidence="8" id="KW-0802">TPR repeat</keyword>
<feature type="repeat" description="TPR" evidence="8">
    <location>
        <begin position="242"/>
        <end position="275"/>
    </location>
</feature>
<dbReference type="PROSITE" id="PS50109">
    <property type="entry name" value="HIS_KIN"/>
    <property type="match status" value="1"/>
</dbReference>
<dbReference type="Pfam" id="PF02518">
    <property type="entry name" value="HATPase_c"/>
    <property type="match status" value="1"/>
</dbReference>
<gene>
    <name evidence="13" type="ORF">HQ43_08200</name>
</gene>
<keyword evidence="9" id="KW-1133">Transmembrane helix</keyword>
<comment type="caution">
    <text evidence="13">The sequence shown here is derived from an EMBL/GenBank/DDBJ whole genome shotgun (WGS) entry which is preliminary data.</text>
</comment>
<dbReference type="CDD" id="cd00082">
    <property type="entry name" value="HisKA"/>
    <property type="match status" value="1"/>
</dbReference>
<dbReference type="InterPro" id="IPR019734">
    <property type="entry name" value="TPR_rpt"/>
</dbReference>
<dbReference type="PROSITE" id="PS50110">
    <property type="entry name" value="RESPONSE_REGULATORY"/>
    <property type="match status" value="1"/>
</dbReference>
<dbReference type="Gene3D" id="1.10.287.130">
    <property type="match status" value="1"/>
</dbReference>
<dbReference type="InterPro" id="IPR009057">
    <property type="entry name" value="Homeodomain-like_sf"/>
</dbReference>
<reference evidence="13 14" key="1">
    <citation type="submission" date="2014-08" db="EMBL/GenBank/DDBJ databases">
        <title>Porphyromonas canoris strain:OH2762 Genome sequencing.</title>
        <authorList>
            <person name="Wallis C."/>
            <person name="Deusch O."/>
            <person name="O'Flynn C."/>
            <person name="Davis I."/>
            <person name="Jospin G."/>
            <person name="Darling A.E."/>
            <person name="Coil D.A."/>
            <person name="Alexiev A."/>
            <person name="Horsfall A."/>
            <person name="Kirkwood N."/>
            <person name="Harris S."/>
            <person name="Eisen J.A."/>
        </authorList>
    </citation>
    <scope>NUCLEOTIDE SEQUENCE [LARGE SCALE GENOMIC DNA]</scope>
    <source>
        <strain evidence="14">COT-108 OH2762</strain>
    </source>
</reference>
<accession>A0ABR4XKM0</accession>
<dbReference type="InterPro" id="IPR018060">
    <property type="entry name" value="HTH_AraC"/>
</dbReference>
<dbReference type="InterPro" id="IPR011990">
    <property type="entry name" value="TPR-like_helical_dom_sf"/>
</dbReference>
<evidence type="ECO:0000259" key="11">
    <source>
        <dbReference type="PROSITE" id="PS50109"/>
    </source>
</evidence>
<evidence type="ECO:0000313" key="13">
    <source>
        <dbReference type="EMBL" id="KGN92016.1"/>
    </source>
</evidence>
<evidence type="ECO:0000313" key="14">
    <source>
        <dbReference type="Proteomes" id="UP000030101"/>
    </source>
</evidence>
<dbReference type="Pfam" id="PF13181">
    <property type="entry name" value="TPR_8"/>
    <property type="match status" value="1"/>
</dbReference>
<evidence type="ECO:0000256" key="1">
    <source>
        <dbReference type="ARBA" id="ARBA00000085"/>
    </source>
</evidence>
<evidence type="ECO:0000256" key="8">
    <source>
        <dbReference type="PROSITE-ProRule" id="PRU00339"/>
    </source>
</evidence>
<dbReference type="SUPFAM" id="SSF46689">
    <property type="entry name" value="Homeodomain-like"/>
    <property type="match status" value="1"/>
</dbReference>
<dbReference type="InterPro" id="IPR036890">
    <property type="entry name" value="HATPase_C_sf"/>
</dbReference>
<dbReference type="PROSITE" id="PS01124">
    <property type="entry name" value="HTH_ARAC_FAMILY_2"/>
    <property type="match status" value="1"/>
</dbReference>
<dbReference type="InterPro" id="IPR011006">
    <property type="entry name" value="CheY-like_superfamily"/>
</dbReference>
<comment type="catalytic activity">
    <reaction evidence="1">
        <text>ATP + protein L-histidine = ADP + protein N-phospho-L-histidine.</text>
        <dbReference type="EC" id="2.7.13.3"/>
    </reaction>
</comment>
<dbReference type="PROSITE" id="PS50005">
    <property type="entry name" value="TPR"/>
    <property type="match status" value="2"/>
</dbReference>
<evidence type="ECO:0000256" key="7">
    <source>
        <dbReference type="PROSITE-ProRule" id="PRU00169"/>
    </source>
</evidence>
<dbReference type="EMBL" id="JQZV01000013">
    <property type="protein sequence ID" value="KGN92016.1"/>
    <property type="molecule type" value="Genomic_DNA"/>
</dbReference>
<dbReference type="SMART" id="SM00448">
    <property type="entry name" value="REC"/>
    <property type="match status" value="1"/>
</dbReference>
<feature type="domain" description="HTH araC/xylS-type" evidence="10">
    <location>
        <begin position="853"/>
        <end position="952"/>
    </location>
</feature>
<dbReference type="EC" id="2.7.13.3" evidence="2"/>
<dbReference type="Proteomes" id="UP000030101">
    <property type="component" value="Unassembled WGS sequence"/>
</dbReference>
<feature type="transmembrane region" description="Helical" evidence="9">
    <location>
        <begin position="12"/>
        <end position="29"/>
    </location>
</feature>
<evidence type="ECO:0000256" key="2">
    <source>
        <dbReference type="ARBA" id="ARBA00012438"/>
    </source>
</evidence>
<dbReference type="SUPFAM" id="SSF55874">
    <property type="entry name" value="ATPase domain of HSP90 chaperone/DNA topoisomerase II/histidine kinase"/>
    <property type="match status" value="1"/>
</dbReference>
<evidence type="ECO:0000256" key="6">
    <source>
        <dbReference type="ARBA" id="ARBA00023163"/>
    </source>
</evidence>
<dbReference type="SUPFAM" id="SSF48452">
    <property type="entry name" value="TPR-like"/>
    <property type="match status" value="2"/>
</dbReference>
<dbReference type="SUPFAM" id="SSF52172">
    <property type="entry name" value="CheY-like"/>
    <property type="match status" value="1"/>
</dbReference>
<dbReference type="InterPro" id="IPR003661">
    <property type="entry name" value="HisK_dim/P_dom"/>
</dbReference>
<keyword evidence="6" id="KW-0804">Transcription</keyword>
<dbReference type="Gene3D" id="1.10.10.60">
    <property type="entry name" value="Homeodomain-like"/>
    <property type="match status" value="1"/>
</dbReference>
<keyword evidence="4" id="KW-0805">Transcription regulation</keyword>
<dbReference type="PROSITE" id="PS51257">
    <property type="entry name" value="PROKAR_LIPOPROTEIN"/>
    <property type="match status" value="1"/>
</dbReference>
<feature type="domain" description="Response regulatory" evidence="12">
    <location>
        <begin position="704"/>
        <end position="819"/>
    </location>
</feature>
<dbReference type="PROSITE" id="PS00041">
    <property type="entry name" value="HTH_ARAC_FAMILY_1"/>
    <property type="match status" value="1"/>
</dbReference>
<dbReference type="SUPFAM" id="SSF47384">
    <property type="entry name" value="Homodimeric domain of signal transducing histidine kinase"/>
    <property type="match status" value="1"/>
</dbReference>
<dbReference type="Gene3D" id="3.30.565.10">
    <property type="entry name" value="Histidine kinase-like ATPase, C-terminal domain"/>
    <property type="match status" value="1"/>
</dbReference>
<name>A0ABR4XKM0_9PORP</name>
<dbReference type="SMART" id="SM00028">
    <property type="entry name" value="TPR"/>
    <property type="match status" value="5"/>
</dbReference>
<dbReference type="CDD" id="cd17574">
    <property type="entry name" value="REC_OmpR"/>
    <property type="match status" value="1"/>
</dbReference>
<evidence type="ECO:0000259" key="10">
    <source>
        <dbReference type="PROSITE" id="PS01124"/>
    </source>
</evidence>
<protein>
    <recommendedName>
        <fullName evidence="2">histidine kinase</fullName>
        <ecNumber evidence="2">2.7.13.3</ecNumber>
    </recommendedName>
</protein>
<evidence type="ECO:0000256" key="3">
    <source>
        <dbReference type="ARBA" id="ARBA00022553"/>
    </source>
</evidence>
<feature type="modified residue" description="4-aspartylphosphate" evidence="7">
    <location>
        <position position="752"/>
    </location>
</feature>
<feature type="domain" description="Histidine kinase" evidence="11">
    <location>
        <begin position="442"/>
        <end position="660"/>
    </location>
</feature>
<dbReference type="InterPro" id="IPR005467">
    <property type="entry name" value="His_kinase_dom"/>
</dbReference>
<evidence type="ECO:0000256" key="5">
    <source>
        <dbReference type="ARBA" id="ARBA00023125"/>
    </source>
</evidence>
<keyword evidence="9" id="KW-0812">Transmembrane</keyword>
<keyword evidence="3 7" id="KW-0597">Phosphoprotein</keyword>
<feature type="repeat" description="TPR" evidence="8">
    <location>
        <begin position="202"/>
        <end position="235"/>
    </location>
</feature>
<evidence type="ECO:0000256" key="9">
    <source>
        <dbReference type="SAM" id="Phobius"/>
    </source>
</evidence>
<evidence type="ECO:0000259" key="12">
    <source>
        <dbReference type="PROSITE" id="PS50110"/>
    </source>
</evidence>